<accession>A0ABR5AUK0</accession>
<organism evidence="1 2">
    <name type="scientific">Bacillus badius</name>
    <dbReference type="NCBI Taxonomy" id="1455"/>
    <lineage>
        <taxon>Bacteria</taxon>
        <taxon>Bacillati</taxon>
        <taxon>Bacillota</taxon>
        <taxon>Bacilli</taxon>
        <taxon>Bacillales</taxon>
        <taxon>Bacillaceae</taxon>
        <taxon>Pseudobacillus</taxon>
    </lineage>
</organism>
<evidence type="ECO:0000313" key="1">
    <source>
        <dbReference type="EMBL" id="KIL78324.1"/>
    </source>
</evidence>
<reference evidence="1 2" key="1">
    <citation type="submission" date="2015-01" db="EMBL/GenBank/DDBJ databases">
        <title>Genome Assembly of Bacillus badius MTCC 1458.</title>
        <authorList>
            <person name="Verma A."/>
            <person name="Khatri I."/>
            <person name="Mual P."/>
            <person name="Subramanian S."/>
            <person name="Krishnamurthi S."/>
        </authorList>
    </citation>
    <scope>NUCLEOTIDE SEQUENCE [LARGE SCALE GENOMIC DNA]</scope>
    <source>
        <strain evidence="1 2">MTCC 1458</strain>
    </source>
</reference>
<name>A0ABR5AUK0_BACBA</name>
<protein>
    <submittedName>
        <fullName evidence="1">Uncharacterized protein</fullName>
    </submittedName>
</protein>
<comment type="caution">
    <text evidence="1">The sequence shown here is derived from an EMBL/GenBank/DDBJ whole genome shotgun (WGS) entry which is preliminary data.</text>
</comment>
<evidence type="ECO:0000313" key="2">
    <source>
        <dbReference type="Proteomes" id="UP000031982"/>
    </source>
</evidence>
<sequence length="242" mass="26446">MPGVHSVDLSSEIKGKMKEALRKKLKGSVADMDLDSQLNTMTKAEMMDSYLCSFRSPPGAAEICQAVEKSFGIDLEAAPVLPQAQKHLQTTVSSAMSPSRTAIHSYLADCGPVLTGDDARTMINHLFGVNLTAISALEKARISLYSKGQWIIQHDTDLFVVDTANKDADVRVSPTEYFIKQTGLHALPVELQRSLSRLGFCCDEQTGSYYFSNPDGQAVSDSFKGQTMRAIGEVIQQQLSHL</sequence>
<proteinExistence type="predicted"/>
<dbReference type="RefSeq" id="WP_052477300.1">
    <property type="nucleotide sequence ID" value="NZ_JARTHD010000010.1"/>
</dbReference>
<dbReference type="Proteomes" id="UP000031982">
    <property type="component" value="Unassembled WGS sequence"/>
</dbReference>
<dbReference type="EMBL" id="JXLP01000009">
    <property type="protein sequence ID" value="KIL78324.1"/>
    <property type="molecule type" value="Genomic_DNA"/>
</dbReference>
<keyword evidence="2" id="KW-1185">Reference proteome</keyword>
<gene>
    <name evidence="1" type="ORF">SD77_4004</name>
</gene>